<dbReference type="SUPFAM" id="SSF53756">
    <property type="entry name" value="UDP-Glycosyltransferase/glycogen phosphorylase"/>
    <property type="match status" value="1"/>
</dbReference>
<accession>A0A5N6A2Z8</accession>
<sequence length="379" mass="40612">MRIVLVADRDLPAEGDCSRDPRVLVAGLRDLGHEVTLLPLADGGPPGEDGEQPRATGPDEAISPVPTRARQGLARLTVPPDAILGMGPAAPVTSAVLADSLGVPLLLLLPSDFFGQDPPAPGYLRLVCRRLPSSCLLVESERQSRAAVRHGADPHRVFVVPPGVRLAPFAPRVEDGARREAPSSRRLRVFCDVSAIDLDDQRFVAALLDRLGTERRRRVHAVVLAAGEERPGPADDIWSGRDATTLVRDRGALPALHADSDVVLVPSASGRGTLPALRALAAGRPLVAADCPQNRDVVSSVRHGVLAQPGRRDEWLDKLDYLLTEPSVRSHIGRSARSHAEVRFALPHALGRIEECLTAAVAAWRYVPTNDPWTQGEGS</sequence>
<evidence type="ECO:0000259" key="5">
    <source>
        <dbReference type="Pfam" id="PF13579"/>
    </source>
</evidence>
<feature type="region of interest" description="Disordered" evidence="3">
    <location>
        <begin position="38"/>
        <end position="64"/>
    </location>
</feature>
<feature type="domain" description="Glycosyltransferase subfamily 4-like N-terminal" evidence="5">
    <location>
        <begin position="23"/>
        <end position="163"/>
    </location>
</feature>
<dbReference type="InterPro" id="IPR001296">
    <property type="entry name" value="Glyco_trans_1"/>
</dbReference>
<dbReference type="CDD" id="cd03801">
    <property type="entry name" value="GT4_PimA-like"/>
    <property type="match status" value="1"/>
</dbReference>
<dbReference type="RefSeq" id="WP_139672238.1">
    <property type="nucleotide sequence ID" value="NZ_VDLY02000017.1"/>
</dbReference>
<dbReference type="Pfam" id="PF13579">
    <property type="entry name" value="Glyco_trans_4_4"/>
    <property type="match status" value="1"/>
</dbReference>
<proteinExistence type="predicted"/>
<evidence type="ECO:0000256" key="3">
    <source>
        <dbReference type="SAM" id="MobiDB-lite"/>
    </source>
</evidence>
<dbReference type="Proteomes" id="UP000314251">
    <property type="component" value="Unassembled WGS sequence"/>
</dbReference>
<evidence type="ECO:0000256" key="2">
    <source>
        <dbReference type="ARBA" id="ARBA00022679"/>
    </source>
</evidence>
<evidence type="ECO:0000313" key="6">
    <source>
        <dbReference type="EMBL" id="KAB8161728.1"/>
    </source>
</evidence>
<dbReference type="GO" id="GO:1901137">
    <property type="term" value="P:carbohydrate derivative biosynthetic process"/>
    <property type="evidence" value="ECO:0007669"/>
    <property type="project" value="UniProtKB-ARBA"/>
</dbReference>
<dbReference type="InterPro" id="IPR028098">
    <property type="entry name" value="Glyco_trans_4-like_N"/>
</dbReference>
<dbReference type="Pfam" id="PF00534">
    <property type="entry name" value="Glycos_transf_1"/>
    <property type="match status" value="1"/>
</dbReference>
<keyword evidence="7" id="KW-1185">Reference proteome</keyword>
<reference evidence="6" key="1">
    <citation type="submission" date="2019-10" db="EMBL/GenBank/DDBJ databases">
        <title>Nonomuraea sp. nov., isolated from Phyllanthus amarus.</title>
        <authorList>
            <person name="Klykleung N."/>
            <person name="Tanasupawat S."/>
        </authorList>
    </citation>
    <scope>NUCLEOTIDE SEQUENCE [LARGE SCALE GENOMIC DNA]</scope>
    <source>
        <strain evidence="6">3MP-10</strain>
    </source>
</reference>
<comment type="caution">
    <text evidence="6">The sequence shown here is derived from an EMBL/GenBank/DDBJ whole genome shotgun (WGS) entry which is preliminary data.</text>
</comment>
<dbReference type="OrthoDB" id="9765330at2"/>
<dbReference type="PANTHER" id="PTHR45947:SF3">
    <property type="entry name" value="SULFOQUINOVOSYL TRANSFERASE SQD2"/>
    <property type="match status" value="1"/>
</dbReference>
<dbReference type="InterPro" id="IPR050194">
    <property type="entry name" value="Glycosyltransferase_grp1"/>
</dbReference>
<evidence type="ECO:0000313" key="7">
    <source>
        <dbReference type="Proteomes" id="UP000314251"/>
    </source>
</evidence>
<organism evidence="6 7">
    <name type="scientific">Streptomyces mimosae</name>
    <dbReference type="NCBI Taxonomy" id="2586635"/>
    <lineage>
        <taxon>Bacteria</taxon>
        <taxon>Bacillati</taxon>
        <taxon>Actinomycetota</taxon>
        <taxon>Actinomycetes</taxon>
        <taxon>Kitasatosporales</taxon>
        <taxon>Streptomycetaceae</taxon>
        <taxon>Streptomyces</taxon>
    </lineage>
</organism>
<keyword evidence="2" id="KW-0808">Transferase</keyword>
<gene>
    <name evidence="6" type="ORF">FH607_023650</name>
</gene>
<dbReference type="GO" id="GO:0016757">
    <property type="term" value="F:glycosyltransferase activity"/>
    <property type="evidence" value="ECO:0007669"/>
    <property type="project" value="UniProtKB-KW"/>
</dbReference>
<feature type="domain" description="Glycosyl transferase family 1" evidence="4">
    <location>
        <begin position="249"/>
        <end position="338"/>
    </location>
</feature>
<dbReference type="EMBL" id="VDLY02000017">
    <property type="protein sequence ID" value="KAB8161728.1"/>
    <property type="molecule type" value="Genomic_DNA"/>
</dbReference>
<keyword evidence="1" id="KW-0328">Glycosyltransferase</keyword>
<dbReference type="PANTHER" id="PTHR45947">
    <property type="entry name" value="SULFOQUINOVOSYL TRANSFERASE SQD2"/>
    <property type="match status" value="1"/>
</dbReference>
<name>A0A5N6A2Z8_9ACTN</name>
<dbReference type="Gene3D" id="3.40.50.2000">
    <property type="entry name" value="Glycogen Phosphorylase B"/>
    <property type="match status" value="2"/>
</dbReference>
<evidence type="ECO:0000256" key="1">
    <source>
        <dbReference type="ARBA" id="ARBA00022676"/>
    </source>
</evidence>
<evidence type="ECO:0000259" key="4">
    <source>
        <dbReference type="Pfam" id="PF00534"/>
    </source>
</evidence>
<dbReference type="AlphaFoldDB" id="A0A5N6A2Z8"/>
<protein>
    <submittedName>
        <fullName evidence="6">Glycosyltransferase</fullName>
    </submittedName>
</protein>